<keyword evidence="1" id="KW-0812">Transmembrane</keyword>
<name>A0A0L8I429_OCTBM</name>
<evidence type="ECO:0000313" key="2">
    <source>
        <dbReference type="EMBL" id="KOF96258.1"/>
    </source>
</evidence>
<evidence type="ECO:0000256" key="1">
    <source>
        <dbReference type="SAM" id="Phobius"/>
    </source>
</evidence>
<reference evidence="2" key="1">
    <citation type="submission" date="2015-07" db="EMBL/GenBank/DDBJ databases">
        <title>MeaNS - Measles Nucleotide Surveillance Program.</title>
        <authorList>
            <person name="Tran T."/>
            <person name="Druce J."/>
        </authorList>
    </citation>
    <scope>NUCLEOTIDE SEQUENCE</scope>
    <source>
        <strain evidence="2">UCB-OBI-ISO-001</strain>
        <tissue evidence="2">Gonad</tissue>
    </source>
</reference>
<dbReference type="AlphaFoldDB" id="A0A0L8I429"/>
<keyword evidence="1" id="KW-1133">Transmembrane helix</keyword>
<protein>
    <submittedName>
        <fullName evidence="2">Uncharacterized protein</fullName>
    </submittedName>
</protein>
<feature type="transmembrane region" description="Helical" evidence="1">
    <location>
        <begin position="26"/>
        <end position="45"/>
    </location>
</feature>
<gene>
    <name evidence="2" type="ORF">OCBIM_22035945mg</name>
</gene>
<organism evidence="2">
    <name type="scientific">Octopus bimaculoides</name>
    <name type="common">California two-spotted octopus</name>
    <dbReference type="NCBI Taxonomy" id="37653"/>
    <lineage>
        <taxon>Eukaryota</taxon>
        <taxon>Metazoa</taxon>
        <taxon>Spiralia</taxon>
        <taxon>Lophotrochozoa</taxon>
        <taxon>Mollusca</taxon>
        <taxon>Cephalopoda</taxon>
        <taxon>Coleoidea</taxon>
        <taxon>Octopodiformes</taxon>
        <taxon>Octopoda</taxon>
        <taxon>Incirrata</taxon>
        <taxon>Octopodidae</taxon>
        <taxon>Octopus</taxon>
    </lineage>
</organism>
<accession>A0A0L8I429</accession>
<sequence>MFSVCVLVVLMLFVICLETMVSGDVYLPALLVFAFGLVLFLFLFLRPFRAICHSLLLFSSSDESSEESEGGKGMSCACVLVC</sequence>
<keyword evidence="1" id="KW-0472">Membrane</keyword>
<proteinExistence type="predicted"/>
<dbReference type="EMBL" id="KQ416612">
    <property type="protein sequence ID" value="KOF96258.1"/>
    <property type="molecule type" value="Genomic_DNA"/>
</dbReference>